<proteinExistence type="predicted"/>
<keyword evidence="1" id="KW-0175">Coiled coil</keyword>
<keyword evidence="3" id="KW-1185">Reference proteome</keyword>
<evidence type="ECO:0000256" key="1">
    <source>
        <dbReference type="SAM" id="Coils"/>
    </source>
</evidence>
<evidence type="ECO:0000313" key="2">
    <source>
        <dbReference type="EMBL" id="ATW58604.1"/>
    </source>
</evidence>
<reference evidence="2 3" key="1">
    <citation type="submission" date="2017-10" db="EMBL/GenBank/DDBJ databases">
        <authorList>
            <person name="Monti D.L."/>
            <person name="McPhail C.W."/>
            <person name="Foksinska A.M."/>
            <person name="Opsteen S.A."/>
            <person name="Casey K.N."/>
            <person name="Ali S.Y."/>
            <person name="Nguyen D.C."/>
            <person name="Vale K."/>
            <person name="Baghaei N."/>
            <person name="Pratt M.C."/>
            <person name="Page E.F."/>
            <person name="Gosain A.J."/>
            <person name="Castillo S.J."/>
            <person name="Mallepalli N.R."/>
            <person name="Thompson A.L."/>
            <person name="Presedo N.A."/>
            <person name="Murrell A.C."/>
            <person name="Sahawneh K.J."/>
            <person name="Saleeby D.P."/>
            <person name="Stoner T.H."/>
            <person name="Garlena R.A."/>
            <person name="Russell D.A."/>
            <person name="Pope W.H."/>
            <person name="Jacobs-Sera D."/>
            <person name="Hatfull G.F."/>
        </authorList>
    </citation>
    <scope>NUCLEOTIDE SEQUENCE [LARGE SCALE GENOMIC DNA]</scope>
</reference>
<protein>
    <submittedName>
        <fullName evidence="2">Uncharacterized protein</fullName>
    </submittedName>
</protein>
<organism evidence="2 3">
    <name type="scientific">Corynebacterium phage Darwin</name>
    <dbReference type="NCBI Taxonomy" id="2047869"/>
    <lineage>
        <taxon>Viruses</taxon>
        <taxon>Duplodnaviria</taxon>
        <taxon>Heunggongvirae</taxon>
        <taxon>Uroviricota</taxon>
        <taxon>Caudoviricetes</taxon>
        <taxon>Zierdtviridae</taxon>
        <taxon>Toshachvirinae</taxon>
        <taxon>Ceetrepovirus</taxon>
        <taxon>Ceetrepovirus darwin</taxon>
        <taxon>Corynebacterium virus Darwin</taxon>
    </lineage>
</organism>
<evidence type="ECO:0000313" key="3">
    <source>
        <dbReference type="Proteomes" id="UP000240661"/>
    </source>
</evidence>
<dbReference type="OrthoDB" id="11909at10239"/>
<dbReference type="EMBL" id="MG198777">
    <property type="protein sequence ID" value="ATW58604.1"/>
    <property type="molecule type" value="Genomic_DNA"/>
</dbReference>
<dbReference type="Proteomes" id="UP000240661">
    <property type="component" value="Segment"/>
</dbReference>
<name>A0A2H4P8P8_9CAUD</name>
<sequence>MMSQNLELYRDLHNESLWTPEVVYDVTPQNALVREGYNYGEGADGYNQEDTRGSLLDGVADFFSKLFSGLGNVIGGVVQAGVGVLSHIVSGVTNLIGGISSAIRSIFGGGSGPDAPPPPEPIFNPIKTNLEAALTPHLEKVDSLLEDSAGIGDESKTIQQQMRELIDPDNQQSALWEMQHQINTLNTQRDDLQDQMIELNRKSIGMMTEYISRSVFIPRDTPVDDEYFTISRVSDGNRWRVTAKPGWVGHYVWQSVYYFSSGDASPVLDGRDVGIQRQWDEYAWNRNQSVLTYWVKKGTQGLDDKSVGGYVSNQSAWSIRPGLTFTASESVDHDLYYRVAWNATTFEDTYGIRVVKNGTNVLFSLSATKVGPRFPLESGFRNQTISEFGVPLKAGDVVTFESYSNASGSSQRQVSSAERKISWVYDPKE</sequence>
<feature type="coiled-coil region" evidence="1">
    <location>
        <begin position="175"/>
        <end position="202"/>
    </location>
</feature>
<accession>A0A2H4P8P8</accession>
<gene>
    <name evidence="2" type="ORF">SEA_DARWIN_38</name>
</gene>